<organism evidence="2 3">
    <name type="scientific">Bombardia bombarda</name>
    <dbReference type="NCBI Taxonomy" id="252184"/>
    <lineage>
        <taxon>Eukaryota</taxon>
        <taxon>Fungi</taxon>
        <taxon>Dikarya</taxon>
        <taxon>Ascomycota</taxon>
        <taxon>Pezizomycotina</taxon>
        <taxon>Sordariomycetes</taxon>
        <taxon>Sordariomycetidae</taxon>
        <taxon>Sordariales</taxon>
        <taxon>Lasiosphaeriaceae</taxon>
        <taxon>Bombardia</taxon>
    </lineage>
</organism>
<proteinExistence type="predicted"/>
<dbReference type="EMBL" id="JAULSR010000002">
    <property type="protein sequence ID" value="KAK0629890.1"/>
    <property type="molecule type" value="Genomic_DNA"/>
</dbReference>
<keyword evidence="1" id="KW-0472">Membrane</keyword>
<sequence length="63" mass="7344">MFVFRVDVMEKKEEELRLVVIVPGTLIIFYGHQPIWVDRPFGDLIMNSGLIFASCFYLCYGLI</sequence>
<feature type="transmembrane region" description="Helical" evidence="1">
    <location>
        <begin position="16"/>
        <end position="32"/>
    </location>
</feature>
<evidence type="ECO:0000256" key="1">
    <source>
        <dbReference type="SAM" id="Phobius"/>
    </source>
</evidence>
<dbReference type="AlphaFoldDB" id="A0AA39XA03"/>
<reference evidence="2" key="1">
    <citation type="submission" date="2023-06" db="EMBL/GenBank/DDBJ databases">
        <title>Genome-scale phylogeny and comparative genomics of the fungal order Sordariales.</title>
        <authorList>
            <consortium name="Lawrence Berkeley National Laboratory"/>
            <person name="Hensen N."/>
            <person name="Bonometti L."/>
            <person name="Westerberg I."/>
            <person name="Brannstrom I.O."/>
            <person name="Guillou S."/>
            <person name="Cros-Aarteil S."/>
            <person name="Calhoun S."/>
            <person name="Haridas S."/>
            <person name="Kuo A."/>
            <person name="Mondo S."/>
            <person name="Pangilinan J."/>
            <person name="Riley R."/>
            <person name="LaButti K."/>
            <person name="Andreopoulos B."/>
            <person name="Lipzen A."/>
            <person name="Chen C."/>
            <person name="Yanf M."/>
            <person name="Daum C."/>
            <person name="Ng V."/>
            <person name="Clum A."/>
            <person name="Steindorff A."/>
            <person name="Ohm R."/>
            <person name="Martin F."/>
            <person name="Silar P."/>
            <person name="Natvig D."/>
            <person name="Lalanne C."/>
            <person name="Gautier V."/>
            <person name="Ament-velasquez S.L."/>
            <person name="Kruys A."/>
            <person name="Hutchinson M.I."/>
            <person name="Powell A.J."/>
            <person name="Barry K."/>
            <person name="Miller A.N."/>
            <person name="Grigoriev I.V."/>
            <person name="Debuchy R."/>
            <person name="Gladieux P."/>
            <person name="Thoren M.H."/>
            <person name="Johannesson H."/>
        </authorList>
    </citation>
    <scope>NUCLEOTIDE SEQUENCE</scope>
    <source>
        <strain evidence="2">SMH3391-2</strain>
    </source>
</reference>
<comment type="caution">
    <text evidence="2">The sequence shown here is derived from an EMBL/GenBank/DDBJ whole genome shotgun (WGS) entry which is preliminary data.</text>
</comment>
<keyword evidence="3" id="KW-1185">Reference proteome</keyword>
<accession>A0AA39XA03</accession>
<evidence type="ECO:0000313" key="3">
    <source>
        <dbReference type="Proteomes" id="UP001174934"/>
    </source>
</evidence>
<evidence type="ECO:0000313" key="2">
    <source>
        <dbReference type="EMBL" id="KAK0629890.1"/>
    </source>
</evidence>
<feature type="transmembrane region" description="Helical" evidence="1">
    <location>
        <begin position="44"/>
        <end position="62"/>
    </location>
</feature>
<keyword evidence="1" id="KW-0812">Transmembrane</keyword>
<protein>
    <submittedName>
        <fullName evidence="2">Uncharacterized protein</fullName>
    </submittedName>
</protein>
<keyword evidence="1" id="KW-1133">Transmembrane helix</keyword>
<dbReference type="Proteomes" id="UP001174934">
    <property type="component" value="Unassembled WGS sequence"/>
</dbReference>
<name>A0AA39XA03_9PEZI</name>
<gene>
    <name evidence="2" type="ORF">B0T17DRAFT_526893</name>
</gene>